<proteinExistence type="predicted"/>
<name>A0A2U1KYP1_ARTAN</name>
<keyword evidence="1" id="KW-0732">Signal</keyword>
<gene>
    <name evidence="3" type="ORF">CTI12_AA469480</name>
</gene>
<evidence type="ECO:0000259" key="2">
    <source>
        <dbReference type="Pfam" id="PF16486"/>
    </source>
</evidence>
<feature type="domain" description="Protein argonaute N-terminal" evidence="2">
    <location>
        <begin position="22"/>
        <end position="85"/>
    </location>
</feature>
<keyword evidence="4" id="KW-1185">Reference proteome</keyword>
<dbReference type="EMBL" id="PKPP01012815">
    <property type="protein sequence ID" value="PWA41820.1"/>
    <property type="molecule type" value="Genomic_DNA"/>
</dbReference>
<dbReference type="InterPro" id="IPR032474">
    <property type="entry name" value="Argonaute_N"/>
</dbReference>
<evidence type="ECO:0000313" key="4">
    <source>
        <dbReference type="Proteomes" id="UP000245207"/>
    </source>
</evidence>
<dbReference type="STRING" id="35608.A0A2U1KYP1"/>
<reference evidence="3 4" key="1">
    <citation type="journal article" date="2018" name="Mol. Plant">
        <title>The genome of Artemisia annua provides insight into the evolution of Asteraceae family and artemisinin biosynthesis.</title>
        <authorList>
            <person name="Shen Q."/>
            <person name="Zhang L."/>
            <person name="Liao Z."/>
            <person name="Wang S."/>
            <person name="Yan T."/>
            <person name="Shi P."/>
            <person name="Liu M."/>
            <person name="Fu X."/>
            <person name="Pan Q."/>
            <person name="Wang Y."/>
            <person name="Lv Z."/>
            <person name="Lu X."/>
            <person name="Zhang F."/>
            <person name="Jiang W."/>
            <person name="Ma Y."/>
            <person name="Chen M."/>
            <person name="Hao X."/>
            <person name="Li L."/>
            <person name="Tang Y."/>
            <person name="Lv G."/>
            <person name="Zhou Y."/>
            <person name="Sun X."/>
            <person name="Brodelius P.E."/>
            <person name="Rose J.K.C."/>
            <person name="Tang K."/>
        </authorList>
    </citation>
    <scope>NUCLEOTIDE SEQUENCE [LARGE SCALE GENOMIC DNA]</scope>
    <source>
        <strain evidence="4">cv. Huhao1</strain>
        <tissue evidence="3">Leaf</tissue>
    </source>
</reference>
<feature type="chain" id="PRO_5015589045" evidence="1">
    <location>
        <begin position="27"/>
        <end position="96"/>
    </location>
</feature>
<accession>A0A2U1KYP1</accession>
<organism evidence="3 4">
    <name type="scientific">Artemisia annua</name>
    <name type="common">Sweet wormwood</name>
    <dbReference type="NCBI Taxonomy" id="35608"/>
    <lineage>
        <taxon>Eukaryota</taxon>
        <taxon>Viridiplantae</taxon>
        <taxon>Streptophyta</taxon>
        <taxon>Embryophyta</taxon>
        <taxon>Tracheophyta</taxon>
        <taxon>Spermatophyta</taxon>
        <taxon>Magnoliopsida</taxon>
        <taxon>eudicotyledons</taxon>
        <taxon>Gunneridae</taxon>
        <taxon>Pentapetalae</taxon>
        <taxon>asterids</taxon>
        <taxon>campanulids</taxon>
        <taxon>Asterales</taxon>
        <taxon>Asteraceae</taxon>
        <taxon>Asteroideae</taxon>
        <taxon>Anthemideae</taxon>
        <taxon>Artemisiinae</taxon>
        <taxon>Artemisia</taxon>
    </lineage>
</organism>
<evidence type="ECO:0000313" key="3">
    <source>
        <dbReference type="EMBL" id="PWA41820.1"/>
    </source>
</evidence>
<comment type="caution">
    <text evidence="3">The sequence shown here is derived from an EMBL/GenBank/DDBJ whole genome shotgun (WGS) entry which is preliminary data.</text>
</comment>
<dbReference type="Pfam" id="PF16486">
    <property type="entry name" value="ArgoN"/>
    <property type="match status" value="1"/>
</dbReference>
<protein>
    <submittedName>
        <fullName evidence="3">PAZ domain-containing protein</fullName>
    </submittedName>
</protein>
<sequence>MNCRMLIVSIWKCVALLYEDGSPVKAKGVGRRVLDMVHNFYNSELGGKGLAYDGEKTLFTVGPLPGTTLEFPVVLENLSSNRTVRGGSPRDNDMKR</sequence>
<dbReference type="Proteomes" id="UP000245207">
    <property type="component" value="Unassembled WGS sequence"/>
</dbReference>
<feature type="signal peptide" evidence="1">
    <location>
        <begin position="1"/>
        <end position="26"/>
    </location>
</feature>
<dbReference type="AlphaFoldDB" id="A0A2U1KYP1"/>
<dbReference type="OrthoDB" id="1111977at2759"/>
<evidence type="ECO:0000256" key="1">
    <source>
        <dbReference type="SAM" id="SignalP"/>
    </source>
</evidence>